<evidence type="ECO:0000256" key="6">
    <source>
        <dbReference type="ARBA" id="ARBA00025590"/>
    </source>
</evidence>
<gene>
    <name evidence="11" type="ORF">Cboi02_000359600</name>
</gene>
<keyword evidence="5" id="KW-0694">RNA-binding</keyword>
<dbReference type="GO" id="GO:0003723">
    <property type="term" value="F:RNA binding"/>
    <property type="evidence" value="ECO:0007669"/>
    <property type="project" value="UniProtKB-KW"/>
</dbReference>
<dbReference type="PANTHER" id="PTHR42648:SF28">
    <property type="entry name" value="TRANSPOSON-ENCODED PROTEIN WITH RIBONUCLEASE H-LIKE AND RETROVIRUS ZINC FINGER-LIKE DOMAINS"/>
    <property type="match status" value="1"/>
</dbReference>
<dbReference type="InterPro" id="IPR039537">
    <property type="entry name" value="Retrotran_Ty1/copia-like"/>
</dbReference>
<comment type="function">
    <text evidence="6">Reverse transcriptase/ribonuclease H (RT) is a multifunctional enzyme that catalyzes the conversion of the retro-elements RNA genome into dsDNA within the VLP. The enzyme displays a DNA polymerase activity that can copy either DNA or RNA templates, and a ribonuclease H (RNase H) activity that cleaves the RNA strand of RNA-DNA heteroduplexes during plus-strand synthesis and hydrolyzes RNA primers. The conversion leads to a linear dsDNA copy of the retrotransposon that includes long terminal repeats (LTRs) at both ends.</text>
</comment>
<evidence type="ECO:0000313" key="12">
    <source>
        <dbReference type="Proteomes" id="UP001165120"/>
    </source>
</evidence>
<comment type="caution">
    <text evidence="11">The sequence shown here is derived from an EMBL/GenBank/DDBJ whole genome shotgun (WGS) entry which is preliminary data.</text>
</comment>
<evidence type="ECO:0000256" key="2">
    <source>
        <dbReference type="ARBA" id="ARBA00004496"/>
    </source>
</evidence>
<evidence type="ECO:0000313" key="11">
    <source>
        <dbReference type="EMBL" id="GME72414.1"/>
    </source>
</evidence>
<dbReference type="Pfam" id="PF00665">
    <property type="entry name" value="rve"/>
    <property type="match status" value="1"/>
</dbReference>
<evidence type="ECO:0000259" key="10">
    <source>
        <dbReference type="PROSITE" id="PS50994"/>
    </source>
</evidence>
<keyword evidence="3" id="KW-0963">Cytoplasm</keyword>
<comment type="subcellular location">
    <subcellularLocation>
        <location evidence="2">Cytoplasm</location>
    </subcellularLocation>
</comment>
<dbReference type="GO" id="GO:0015074">
    <property type="term" value="P:DNA integration"/>
    <property type="evidence" value="ECO:0007669"/>
    <property type="project" value="InterPro"/>
</dbReference>
<organism evidence="11 12">
    <name type="scientific">Candida boidinii</name>
    <name type="common">Yeast</name>
    <dbReference type="NCBI Taxonomy" id="5477"/>
    <lineage>
        <taxon>Eukaryota</taxon>
        <taxon>Fungi</taxon>
        <taxon>Dikarya</taxon>
        <taxon>Ascomycota</taxon>
        <taxon>Saccharomycotina</taxon>
        <taxon>Pichiomycetes</taxon>
        <taxon>Pichiales</taxon>
        <taxon>Pichiaceae</taxon>
        <taxon>Ogataea</taxon>
        <taxon>Ogataea/Candida clade</taxon>
    </lineage>
</organism>
<evidence type="ECO:0000256" key="8">
    <source>
        <dbReference type="ARBA" id="ARBA00048173"/>
    </source>
</evidence>
<dbReference type="InterPro" id="IPR036397">
    <property type="entry name" value="RNaseH_sf"/>
</dbReference>
<dbReference type="GO" id="GO:0005634">
    <property type="term" value="C:nucleus"/>
    <property type="evidence" value="ECO:0007669"/>
    <property type="project" value="UniProtKB-ARBA"/>
</dbReference>
<protein>
    <submittedName>
        <fullName evidence="11">Unnamed protein product</fullName>
    </submittedName>
</protein>
<dbReference type="PANTHER" id="PTHR42648">
    <property type="entry name" value="TRANSPOSASE, PUTATIVE-RELATED"/>
    <property type="match status" value="1"/>
</dbReference>
<evidence type="ECO:0000256" key="4">
    <source>
        <dbReference type="ARBA" id="ARBA00022578"/>
    </source>
</evidence>
<dbReference type="InterPro" id="IPR012337">
    <property type="entry name" value="RNaseH-like_sf"/>
</dbReference>
<dbReference type="EMBL" id="BSXN01001272">
    <property type="protein sequence ID" value="GME72414.1"/>
    <property type="molecule type" value="Genomic_DNA"/>
</dbReference>
<dbReference type="GO" id="GO:0003887">
    <property type="term" value="F:DNA-directed DNA polymerase activity"/>
    <property type="evidence" value="ECO:0007669"/>
    <property type="project" value="UniProtKB-EC"/>
</dbReference>
<keyword evidence="12" id="KW-1185">Reference proteome</keyword>
<evidence type="ECO:0000256" key="1">
    <source>
        <dbReference type="ARBA" id="ARBA00000077"/>
    </source>
</evidence>
<evidence type="ECO:0000256" key="7">
    <source>
        <dbReference type="ARBA" id="ARBA00025615"/>
    </source>
</evidence>
<dbReference type="GO" id="GO:0004523">
    <property type="term" value="F:RNA-DNA hybrid ribonuclease activity"/>
    <property type="evidence" value="ECO:0007669"/>
    <property type="project" value="UniProtKB-EC"/>
</dbReference>
<feature type="domain" description="Integrase catalytic" evidence="10">
    <location>
        <begin position="16"/>
        <end position="185"/>
    </location>
</feature>
<dbReference type="GO" id="GO:0005737">
    <property type="term" value="C:cytoplasm"/>
    <property type="evidence" value="ECO:0007669"/>
    <property type="project" value="UniProtKB-SubCell"/>
</dbReference>
<dbReference type="AlphaFoldDB" id="A0A9W6WH52"/>
<proteinExistence type="predicted"/>
<name>A0A9W6WH52_CANBO</name>
<dbReference type="InterPro" id="IPR001584">
    <property type="entry name" value="Integrase_cat-core"/>
</dbReference>
<comment type="function">
    <text evidence="7">Integrase (IN) targets the VLP to the nucleus, where a subparticle preintegration complex (PIC) containing at least integrase and the newly synthesized dsDNA copy of the retrotransposon must transit the nuclear membrane. Once in the nucleus, integrase performs the integration of the dsDNA into the host genome.</text>
</comment>
<dbReference type="Proteomes" id="UP001165120">
    <property type="component" value="Unassembled WGS sequence"/>
</dbReference>
<sequence length="293" mass="33014">MVGRSVKSFGSPSTSITHAPLQLIHADVSGPFPVPSLNSDRYFLTIVDDFTHFAKLYPIVQKSETAGIMQDYIKRAENHFSYRHLKVVSVRTDNGTEFCNSELKNFFDDRGISHERTVPYNSHQNGVAERMHRTIQEKARILLAAAGAAEEFWADAVRTAEFFVNRLPSSAINFEVPFTRWYGYSPDYSLFHSFGCSCHALIPPEKRSSKFSSTAIPAIFVGYSLSHKAYRIYDPVSNEIFISNNVRFDDSTYPWKEKPVFRSSSSHVVTGGGVEVVLFAAINPNLSIWVLLI</sequence>
<evidence type="ECO:0000256" key="3">
    <source>
        <dbReference type="ARBA" id="ARBA00022490"/>
    </source>
</evidence>
<dbReference type="GO" id="GO:0003964">
    <property type="term" value="F:RNA-directed DNA polymerase activity"/>
    <property type="evidence" value="ECO:0007669"/>
    <property type="project" value="UniProtKB-EC"/>
</dbReference>
<dbReference type="PROSITE" id="PS50994">
    <property type="entry name" value="INTEGRASE"/>
    <property type="match status" value="1"/>
</dbReference>
<evidence type="ECO:0000256" key="9">
    <source>
        <dbReference type="ARBA" id="ARBA00049244"/>
    </source>
</evidence>
<comment type="catalytic activity">
    <reaction evidence="1">
        <text>Endonucleolytic cleavage to 5'-phosphomonoester.</text>
        <dbReference type="EC" id="3.1.26.4"/>
    </reaction>
</comment>
<keyword evidence="4" id="KW-0815">Transposition</keyword>
<dbReference type="Pfam" id="PF25597">
    <property type="entry name" value="SH3_retrovirus"/>
    <property type="match status" value="1"/>
</dbReference>
<dbReference type="InterPro" id="IPR057670">
    <property type="entry name" value="SH3_retrovirus"/>
</dbReference>
<accession>A0A9W6WH52</accession>
<comment type="catalytic activity">
    <reaction evidence="9">
        <text>DNA(n) + a 2'-deoxyribonucleoside 5'-triphosphate = DNA(n+1) + diphosphate</text>
        <dbReference type="Rhea" id="RHEA:22508"/>
        <dbReference type="Rhea" id="RHEA-COMP:17339"/>
        <dbReference type="Rhea" id="RHEA-COMP:17340"/>
        <dbReference type="ChEBI" id="CHEBI:33019"/>
        <dbReference type="ChEBI" id="CHEBI:61560"/>
        <dbReference type="ChEBI" id="CHEBI:173112"/>
        <dbReference type="EC" id="2.7.7.7"/>
    </reaction>
</comment>
<comment type="catalytic activity">
    <reaction evidence="8">
        <text>DNA(n) + a 2'-deoxyribonucleoside 5'-triphosphate = DNA(n+1) + diphosphate</text>
        <dbReference type="Rhea" id="RHEA:22508"/>
        <dbReference type="Rhea" id="RHEA-COMP:17339"/>
        <dbReference type="Rhea" id="RHEA-COMP:17340"/>
        <dbReference type="ChEBI" id="CHEBI:33019"/>
        <dbReference type="ChEBI" id="CHEBI:61560"/>
        <dbReference type="ChEBI" id="CHEBI:173112"/>
        <dbReference type="EC" id="2.7.7.49"/>
    </reaction>
</comment>
<dbReference type="SUPFAM" id="SSF53098">
    <property type="entry name" value="Ribonuclease H-like"/>
    <property type="match status" value="1"/>
</dbReference>
<dbReference type="GO" id="GO:0032196">
    <property type="term" value="P:transposition"/>
    <property type="evidence" value="ECO:0007669"/>
    <property type="project" value="UniProtKB-KW"/>
</dbReference>
<dbReference type="Gene3D" id="3.30.420.10">
    <property type="entry name" value="Ribonuclease H-like superfamily/Ribonuclease H"/>
    <property type="match status" value="1"/>
</dbReference>
<evidence type="ECO:0000256" key="5">
    <source>
        <dbReference type="ARBA" id="ARBA00022884"/>
    </source>
</evidence>
<reference evidence="11" key="1">
    <citation type="submission" date="2023-04" db="EMBL/GenBank/DDBJ databases">
        <title>Candida boidinii NBRC 10035.</title>
        <authorList>
            <person name="Ichikawa N."/>
            <person name="Sato H."/>
            <person name="Tonouchi N."/>
        </authorList>
    </citation>
    <scope>NUCLEOTIDE SEQUENCE</scope>
    <source>
        <strain evidence="11">NBRC 10035</strain>
    </source>
</reference>